<organism evidence="2 3">
    <name type="scientific">Nitratireductor mangrovi</name>
    <dbReference type="NCBI Taxonomy" id="2599600"/>
    <lineage>
        <taxon>Bacteria</taxon>
        <taxon>Pseudomonadati</taxon>
        <taxon>Pseudomonadota</taxon>
        <taxon>Alphaproteobacteria</taxon>
        <taxon>Hyphomicrobiales</taxon>
        <taxon>Phyllobacteriaceae</taxon>
        <taxon>Nitratireductor</taxon>
    </lineage>
</organism>
<dbReference type="GO" id="GO:0032259">
    <property type="term" value="P:methylation"/>
    <property type="evidence" value="ECO:0007669"/>
    <property type="project" value="UniProtKB-KW"/>
</dbReference>
<evidence type="ECO:0000313" key="2">
    <source>
        <dbReference type="EMBL" id="QDY99101.1"/>
    </source>
</evidence>
<name>A0A5B8KU37_9HYPH</name>
<dbReference type="Pfam" id="PF05050">
    <property type="entry name" value="Methyltransf_21"/>
    <property type="match status" value="1"/>
</dbReference>
<dbReference type="Proteomes" id="UP000321389">
    <property type="component" value="Chromosome"/>
</dbReference>
<accession>A0A5B8KU37</accession>
<dbReference type="RefSeq" id="WP_146297751.1">
    <property type="nucleotide sequence ID" value="NZ_CP042301.2"/>
</dbReference>
<protein>
    <submittedName>
        <fullName evidence="2">FkbM family methyltransferase</fullName>
    </submittedName>
</protein>
<dbReference type="InterPro" id="IPR029063">
    <property type="entry name" value="SAM-dependent_MTases_sf"/>
</dbReference>
<dbReference type="OrthoDB" id="456767at2"/>
<evidence type="ECO:0000313" key="3">
    <source>
        <dbReference type="Proteomes" id="UP000321389"/>
    </source>
</evidence>
<feature type="domain" description="Methyltransferase FkbM" evidence="1">
    <location>
        <begin position="86"/>
        <end position="215"/>
    </location>
</feature>
<dbReference type="KEGG" id="niy:FQ775_01215"/>
<dbReference type="GO" id="GO:0008168">
    <property type="term" value="F:methyltransferase activity"/>
    <property type="evidence" value="ECO:0007669"/>
    <property type="project" value="UniProtKB-KW"/>
</dbReference>
<evidence type="ECO:0000259" key="1">
    <source>
        <dbReference type="Pfam" id="PF05050"/>
    </source>
</evidence>
<reference evidence="2" key="1">
    <citation type="submission" date="2020-04" db="EMBL/GenBank/DDBJ databases">
        <title>Nitratireductor sp. nov. isolated from mangrove soil.</title>
        <authorList>
            <person name="Ye Y."/>
        </authorList>
    </citation>
    <scope>NUCLEOTIDE SEQUENCE</scope>
    <source>
        <strain evidence="2">SY7</strain>
    </source>
</reference>
<dbReference type="SUPFAM" id="SSF53335">
    <property type="entry name" value="S-adenosyl-L-methionine-dependent methyltransferases"/>
    <property type="match status" value="1"/>
</dbReference>
<dbReference type="Gene3D" id="3.40.50.150">
    <property type="entry name" value="Vaccinia Virus protein VP39"/>
    <property type="match status" value="1"/>
</dbReference>
<keyword evidence="2" id="KW-0489">Methyltransferase</keyword>
<keyword evidence="3" id="KW-1185">Reference proteome</keyword>
<dbReference type="InterPro" id="IPR006342">
    <property type="entry name" value="FkbM_mtfrase"/>
</dbReference>
<dbReference type="EMBL" id="CP042301">
    <property type="protein sequence ID" value="QDY99101.1"/>
    <property type="molecule type" value="Genomic_DNA"/>
</dbReference>
<sequence>MRNAFRDFFRRIRVGRHVRTNGDLYNYRGLEVECPLSAGLGVCNALMRGKYERDEADMILAHLPAHLPVIELGGSLGVVSRLIRSRLDARTRHLVVEANPRIVETCRKNATRDAEDGATDVVNAALYYGAARASFTLGPDVHSNALSGTGRRGEEIEVDTVSLSALHQRLGAPERFALVSDIEGGEYQIIRHEPDMLAKVEIAIVEIHPAAFAAEGGSEAAFLAAFHERGLVEIDRRGDVVVMSRAGTV</sequence>
<proteinExistence type="predicted"/>
<keyword evidence="2" id="KW-0808">Transferase</keyword>
<gene>
    <name evidence="2" type="ORF">FQ775_01215</name>
</gene>
<dbReference type="NCBIfam" id="TIGR01444">
    <property type="entry name" value="fkbM_fam"/>
    <property type="match status" value="1"/>
</dbReference>
<dbReference type="AlphaFoldDB" id="A0A5B8KU37"/>